<keyword evidence="2" id="KW-1185">Reference proteome</keyword>
<dbReference type="Proteomes" id="UP000016936">
    <property type="component" value="Unassembled WGS sequence"/>
</dbReference>
<reference evidence="2" key="2">
    <citation type="journal article" date="2013" name="PLoS Genet.">
        <title>Comparative genome structure, secondary metabolite, and effector coding capacity across Cochliobolus pathogens.</title>
        <authorList>
            <person name="Condon B.J."/>
            <person name="Leng Y."/>
            <person name="Wu D."/>
            <person name="Bushley K.E."/>
            <person name="Ohm R.A."/>
            <person name="Otillar R."/>
            <person name="Martin J."/>
            <person name="Schackwitz W."/>
            <person name="Grimwood J."/>
            <person name="MohdZainudin N."/>
            <person name="Xue C."/>
            <person name="Wang R."/>
            <person name="Manning V.A."/>
            <person name="Dhillon B."/>
            <person name="Tu Z.J."/>
            <person name="Steffenson B.J."/>
            <person name="Salamov A."/>
            <person name="Sun H."/>
            <person name="Lowry S."/>
            <person name="LaButti K."/>
            <person name="Han J."/>
            <person name="Copeland A."/>
            <person name="Lindquist E."/>
            <person name="Barry K."/>
            <person name="Schmutz J."/>
            <person name="Baker S.E."/>
            <person name="Ciuffetti L.M."/>
            <person name="Grigoriev I.V."/>
            <person name="Zhong S."/>
            <person name="Turgeon B.G."/>
        </authorList>
    </citation>
    <scope>NUCLEOTIDE SEQUENCE [LARGE SCALE GENOMIC DNA]</scope>
    <source>
        <strain evidence="2">C5 / ATCC 48332 / race O</strain>
    </source>
</reference>
<evidence type="ECO:0000313" key="1">
    <source>
        <dbReference type="EMBL" id="EMD88253.1"/>
    </source>
</evidence>
<evidence type="ECO:0000313" key="2">
    <source>
        <dbReference type="Proteomes" id="UP000016936"/>
    </source>
</evidence>
<dbReference type="EMBL" id="KB445581">
    <property type="protein sequence ID" value="EMD88253.1"/>
    <property type="molecule type" value="Genomic_DNA"/>
</dbReference>
<dbReference type="AlphaFoldDB" id="M2UJT2"/>
<dbReference type="HOGENOM" id="CLU_2967194_0_0_1"/>
<gene>
    <name evidence="1" type="ORF">COCHEDRAFT_1023396</name>
</gene>
<protein>
    <submittedName>
        <fullName evidence="1">Uncharacterized protein</fullName>
    </submittedName>
</protein>
<accession>M2UJT2</accession>
<organism evidence="1 2">
    <name type="scientific">Cochliobolus heterostrophus (strain C5 / ATCC 48332 / race O)</name>
    <name type="common">Southern corn leaf blight fungus</name>
    <name type="synonym">Bipolaris maydis</name>
    <dbReference type="NCBI Taxonomy" id="701091"/>
    <lineage>
        <taxon>Eukaryota</taxon>
        <taxon>Fungi</taxon>
        <taxon>Dikarya</taxon>
        <taxon>Ascomycota</taxon>
        <taxon>Pezizomycotina</taxon>
        <taxon>Dothideomycetes</taxon>
        <taxon>Pleosporomycetidae</taxon>
        <taxon>Pleosporales</taxon>
        <taxon>Pleosporineae</taxon>
        <taxon>Pleosporaceae</taxon>
        <taxon>Bipolaris</taxon>
    </lineage>
</organism>
<feature type="non-terminal residue" evidence="1">
    <location>
        <position position="59"/>
    </location>
</feature>
<name>M2UJT2_COCH5</name>
<proteinExistence type="predicted"/>
<reference evidence="1 2" key="1">
    <citation type="journal article" date="2012" name="PLoS Pathog.">
        <title>Diverse lifestyles and strategies of plant pathogenesis encoded in the genomes of eighteen Dothideomycetes fungi.</title>
        <authorList>
            <person name="Ohm R.A."/>
            <person name="Feau N."/>
            <person name="Henrissat B."/>
            <person name="Schoch C.L."/>
            <person name="Horwitz B.A."/>
            <person name="Barry K.W."/>
            <person name="Condon B.J."/>
            <person name="Copeland A.C."/>
            <person name="Dhillon B."/>
            <person name="Glaser F."/>
            <person name="Hesse C.N."/>
            <person name="Kosti I."/>
            <person name="LaButti K."/>
            <person name="Lindquist E.A."/>
            <person name="Lucas S."/>
            <person name="Salamov A.A."/>
            <person name="Bradshaw R.E."/>
            <person name="Ciuffetti L."/>
            <person name="Hamelin R.C."/>
            <person name="Kema G.H.J."/>
            <person name="Lawrence C."/>
            <person name="Scott J.A."/>
            <person name="Spatafora J.W."/>
            <person name="Turgeon B.G."/>
            <person name="de Wit P.J.G.M."/>
            <person name="Zhong S."/>
            <person name="Goodwin S.B."/>
            <person name="Grigoriev I.V."/>
        </authorList>
    </citation>
    <scope>NUCLEOTIDE SEQUENCE [LARGE SCALE GENOMIC DNA]</scope>
    <source>
        <strain evidence="2">C5 / ATCC 48332 / race O</strain>
    </source>
</reference>
<sequence length="59" mass="7042">MCYAPLPILQGFRSQRWTCSYDYCCFFFFSGFPNTPRLRCHSRWDLRLLTGFSCTLHGH</sequence>